<name>A0A316WF09_9FLAO</name>
<comment type="caution">
    <text evidence="1">The sequence shown here is derived from an EMBL/GenBank/DDBJ whole genome shotgun (WGS) entry which is preliminary data.</text>
</comment>
<dbReference type="Proteomes" id="UP000236182">
    <property type="component" value="Unassembled WGS sequence"/>
</dbReference>
<gene>
    <name evidence="1" type="ORF">C1638_020820</name>
</gene>
<sequence length="62" mass="7569">MKKLTKEEELFWSKFPIIPGHPKFKPRLFRQLFCNHRFDNFQHENGWASFLMCTKCGKRPKL</sequence>
<accession>A0A316WF09</accession>
<proteinExistence type="predicted"/>
<evidence type="ECO:0000313" key="2">
    <source>
        <dbReference type="Proteomes" id="UP000236182"/>
    </source>
</evidence>
<dbReference type="EMBL" id="PPEI02000009">
    <property type="protein sequence ID" value="PWN60012.1"/>
    <property type="molecule type" value="Genomic_DNA"/>
</dbReference>
<dbReference type="AlphaFoldDB" id="A0A316WF09"/>
<evidence type="ECO:0000313" key="1">
    <source>
        <dbReference type="EMBL" id="PWN60012.1"/>
    </source>
</evidence>
<organism evidence="1 2">
    <name type="scientific">Chryseobacterium oncorhynchi</name>
    <dbReference type="NCBI Taxonomy" id="741074"/>
    <lineage>
        <taxon>Bacteria</taxon>
        <taxon>Pseudomonadati</taxon>
        <taxon>Bacteroidota</taxon>
        <taxon>Flavobacteriia</taxon>
        <taxon>Flavobacteriales</taxon>
        <taxon>Weeksellaceae</taxon>
        <taxon>Chryseobacterium group</taxon>
        <taxon>Chryseobacterium</taxon>
    </lineage>
</organism>
<reference evidence="1" key="1">
    <citation type="submission" date="2018-04" db="EMBL/GenBank/DDBJ databases">
        <title>Draft Genome Sequences of Chryseobacterium lactis NCTC11390T isolated from milk, Chryseobacterium oncorhynchi 701B-08T from rainbow trout, and Chryseobacterium viscerum 687B-08T from diseased fish.</title>
        <authorList>
            <person name="Jeong J.-J."/>
            <person name="Lee Y.J."/>
            <person name="Pathiraja D."/>
            <person name="Park B."/>
            <person name="Choi I.-G."/>
            <person name="Kim K.D."/>
        </authorList>
    </citation>
    <scope>NUCLEOTIDE SEQUENCE [LARGE SCALE GENOMIC DNA]</scope>
    <source>
        <strain evidence="1">701B-08</strain>
    </source>
</reference>
<keyword evidence="2" id="KW-1185">Reference proteome</keyword>
<protein>
    <submittedName>
        <fullName evidence="1">Uncharacterized protein</fullName>
    </submittedName>
</protein>